<feature type="region of interest" description="Disordered" evidence="1">
    <location>
        <begin position="65"/>
        <end position="115"/>
    </location>
</feature>
<keyword evidence="3" id="KW-1185">Reference proteome</keyword>
<feature type="region of interest" description="Disordered" evidence="1">
    <location>
        <begin position="24"/>
        <end position="53"/>
    </location>
</feature>
<organism evidence="2 3">
    <name type="scientific">Protopolystoma xenopodis</name>
    <dbReference type="NCBI Taxonomy" id="117903"/>
    <lineage>
        <taxon>Eukaryota</taxon>
        <taxon>Metazoa</taxon>
        <taxon>Spiralia</taxon>
        <taxon>Lophotrochozoa</taxon>
        <taxon>Platyhelminthes</taxon>
        <taxon>Monogenea</taxon>
        <taxon>Polyopisthocotylea</taxon>
        <taxon>Polystomatidea</taxon>
        <taxon>Polystomatidae</taxon>
        <taxon>Protopolystoma</taxon>
    </lineage>
</organism>
<evidence type="ECO:0000256" key="1">
    <source>
        <dbReference type="SAM" id="MobiDB-lite"/>
    </source>
</evidence>
<sequence>MFAEAVLPSCLAMTLVPFSHPLSPPPAAPAPSPLPTQSPLQIGPSSDTLAGDLSANGASIVPIADGPEAAAEPPARIPRRGGVADAGDSVGQTSRRRSAVVDETPCPPPPSRTDPLDKTVWPVCWARVRPSSIPPYRSSTQNERDETLTSIWTLALNGSRFRMTFRHRLPRLSTSICGQDASLHGSCRVGRLDSGFELVFRLEWPDMVAVSCRLGKLENWENGPINEGRFE</sequence>
<protein>
    <submittedName>
        <fullName evidence="2">Uncharacterized protein</fullName>
    </submittedName>
</protein>
<name>A0A3S5CEG1_9PLAT</name>
<dbReference type="AlphaFoldDB" id="A0A3S5CEG1"/>
<feature type="compositionally biased region" description="Low complexity" evidence="1">
    <location>
        <begin position="65"/>
        <end position="74"/>
    </location>
</feature>
<feature type="compositionally biased region" description="Pro residues" evidence="1">
    <location>
        <begin position="24"/>
        <end position="36"/>
    </location>
</feature>
<accession>A0A3S5CEG1</accession>
<proteinExistence type="predicted"/>
<reference evidence="2" key="1">
    <citation type="submission" date="2018-11" db="EMBL/GenBank/DDBJ databases">
        <authorList>
            <consortium name="Pathogen Informatics"/>
        </authorList>
    </citation>
    <scope>NUCLEOTIDE SEQUENCE</scope>
</reference>
<gene>
    <name evidence="2" type="ORF">PXEA_LOCUS8019</name>
</gene>
<dbReference type="Proteomes" id="UP000784294">
    <property type="component" value="Unassembled WGS sequence"/>
</dbReference>
<evidence type="ECO:0000313" key="2">
    <source>
        <dbReference type="EMBL" id="VEL14579.1"/>
    </source>
</evidence>
<evidence type="ECO:0000313" key="3">
    <source>
        <dbReference type="Proteomes" id="UP000784294"/>
    </source>
</evidence>
<dbReference type="EMBL" id="CAAALY010021665">
    <property type="protein sequence ID" value="VEL14579.1"/>
    <property type="molecule type" value="Genomic_DNA"/>
</dbReference>
<comment type="caution">
    <text evidence="2">The sequence shown here is derived from an EMBL/GenBank/DDBJ whole genome shotgun (WGS) entry which is preliminary data.</text>
</comment>